<dbReference type="EMBL" id="JBHSWB010000001">
    <property type="protein sequence ID" value="MFC6660611.1"/>
    <property type="molecule type" value="Genomic_DNA"/>
</dbReference>
<dbReference type="InterPro" id="IPR029787">
    <property type="entry name" value="Nucleotide_cyclase"/>
</dbReference>
<dbReference type="Gene3D" id="3.30.70.270">
    <property type="match status" value="1"/>
</dbReference>
<evidence type="ECO:0000313" key="2">
    <source>
        <dbReference type="EMBL" id="MFC6660611.1"/>
    </source>
</evidence>
<sequence>MTLSDLPSTDAAHWLAQLDTVWQRRERQRGAAAQVAQAARAWSEQRGILDPQVARAASVVWAYVAWRGGQLGEARAALDWVVPDLSPTRWHCRALNVTVGVVAELGELAQALSLAHAQLALSRQVQDQEMEACALHDLGVLHNERGNLRGAQSLQQALRLFRAMQLVEGEAYTQLNLATALLLAGRVEAARAELQGALTLAARHGLGTVRTFALAQQGALEVPHDPARAEVLLRAALREQQLNADRPLWEAVEPLARLLLAQQRPHEACLLVAAFTQEAQAQGFEVLAMQGHGLLAELHEHLGEWQQALHHLRAHTAAFKQLRAEEHERRVQALEVTHRTALLRLQAEAEEARAAELTRLLQVDELTGLFNRRHLLTAGAELIRQQPGAVAVADLDHFKRVNDTFGHEVGDEVLRHFAGCLRAALPGTFAARTGGEEFVLLFPARAVPLACQELGTLRAALPTEHLPPVTFTAGVTLCPDGDLAAAMRRADLLLYRGKAQGRNCVVVE</sequence>
<dbReference type="Pfam" id="PF00990">
    <property type="entry name" value="GGDEF"/>
    <property type="match status" value="1"/>
</dbReference>
<dbReference type="NCBIfam" id="TIGR00254">
    <property type="entry name" value="GGDEF"/>
    <property type="match status" value="1"/>
</dbReference>
<dbReference type="RefSeq" id="WP_224606750.1">
    <property type="nucleotide sequence ID" value="NZ_JAIQXV010000004.1"/>
</dbReference>
<organism evidence="2 3">
    <name type="scientific">Deinococcus multiflagellatus</name>
    <dbReference type="NCBI Taxonomy" id="1656887"/>
    <lineage>
        <taxon>Bacteria</taxon>
        <taxon>Thermotogati</taxon>
        <taxon>Deinococcota</taxon>
        <taxon>Deinococci</taxon>
        <taxon>Deinococcales</taxon>
        <taxon>Deinococcaceae</taxon>
        <taxon>Deinococcus</taxon>
    </lineage>
</organism>
<dbReference type="EC" id="2.7.7.65" evidence="2"/>
<dbReference type="InterPro" id="IPR050469">
    <property type="entry name" value="Diguanylate_Cyclase"/>
</dbReference>
<reference evidence="3" key="1">
    <citation type="journal article" date="2019" name="Int. J. Syst. Evol. Microbiol.">
        <title>The Global Catalogue of Microorganisms (GCM) 10K type strain sequencing project: providing services to taxonomists for standard genome sequencing and annotation.</title>
        <authorList>
            <consortium name="The Broad Institute Genomics Platform"/>
            <consortium name="The Broad Institute Genome Sequencing Center for Infectious Disease"/>
            <person name="Wu L."/>
            <person name="Ma J."/>
        </authorList>
    </citation>
    <scope>NUCLEOTIDE SEQUENCE [LARGE SCALE GENOMIC DNA]</scope>
    <source>
        <strain evidence="3">CCUG 63830</strain>
    </source>
</reference>
<dbReference type="Gene3D" id="1.25.40.10">
    <property type="entry name" value="Tetratricopeptide repeat domain"/>
    <property type="match status" value="1"/>
</dbReference>
<dbReference type="InterPro" id="IPR043128">
    <property type="entry name" value="Rev_trsase/Diguanyl_cyclase"/>
</dbReference>
<comment type="caution">
    <text evidence="2">The sequence shown here is derived from an EMBL/GenBank/DDBJ whole genome shotgun (WGS) entry which is preliminary data.</text>
</comment>
<dbReference type="PANTHER" id="PTHR45138">
    <property type="entry name" value="REGULATORY COMPONENTS OF SENSORY TRANSDUCTION SYSTEM"/>
    <property type="match status" value="1"/>
</dbReference>
<dbReference type="InterPro" id="IPR011990">
    <property type="entry name" value="TPR-like_helical_dom_sf"/>
</dbReference>
<proteinExistence type="predicted"/>
<gene>
    <name evidence="2" type="ORF">ACFP90_09780</name>
</gene>
<dbReference type="SMART" id="SM00267">
    <property type="entry name" value="GGDEF"/>
    <property type="match status" value="1"/>
</dbReference>
<accession>A0ABW1ZIK7</accession>
<keyword evidence="2" id="KW-0548">Nucleotidyltransferase</keyword>
<dbReference type="Proteomes" id="UP001596317">
    <property type="component" value="Unassembled WGS sequence"/>
</dbReference>
<dbReference type="PROSITE" id="PS50887">
    <property type="entry name" value="GGDEF"/>
    <property type="match status" value="1"/>
</dbReference>
<name>A0ABW1ZIK7_9DEIO</name>
<dbReference type="SUPFAM" id="SSF55073">
    <property type="entry name" value="Nucleotide cyclase"/>
    <property type="match status" value="1"/>
</dbReference>
<dbReference type="GO" id="GO:0052621">
    <property type="term" value="F:diguanylate cyclase activity"/>
    <property type="evidence" value="ECO:0007669"/>
    <property type="project" value="UniProtKB-EC"/>
</dbReference>
<dbReference type="InterPro" id="IPR000160">
    <property type="entry name" value="GGDEF_dom"/>
</dbReference>
<dbReference type="CDD" id="cd01949">
    <property type="entry name" value="GGDEF"/>
    <property type="match status" value="1"/>
</dbReference>
<feature type="domain" description="GGDEF" evidence="1">
    <location>
        <begin position="386"/>
        <end position="508"/>
    </location>
</feature>
<dbReference type="SUPFAM" id="SSF48452">
    <property type="entry name" value="TPR-like"/>
    <property type="match status" value="1"/>
</dbReference>
<evidence type="ECO:0000313" key="3">
    <source>
        <dbReference type="Proteomes" id="UP001596317"/>
    </source>
</evidence>
<protein>
    <submittedName>
        <fullName evidence="2">Diguanylate cyclase domain-containing protein</fullName>
        <ecNumber evidence="2">2.7.7.65</ecNumber>
    </submittedName>
</protein>
<keyword evidence="2" id="KW-0808">Transferase</keyword>
<dbReference type="PANTHER" id="PTHR45138:SF9">
    <property type="entry name" value="DIGUANYLATE CYCLASE DGCM-RELATED"/>
    <property type="match status" value="1"/>
</dbReference>
<keyword evidence="3" id="KW-1185">Reference proteome</keyword>
<evidence type="ECO:0000259" key="1">
    <source>
        <dbReference type="PROSITE" id="PS50887"/>
    </source>
</evidence>